<dbReference type="NCBIfam" id="NF037980">
    <property type="entry name" value="T2SS_GspK"/>
    <property type="match status" value="1"/>
</dbReference>
<dbReference type="Proteomes" id="UP000586093">
    <property type="component" value="Unassembled WGS sequence"/>
</dbReference>
<protein>
    <recommendedName>
        <fullName evidence="1">Type II secretion system protein K</fullName>
    </recommendedName>
</protein>
<keyword evidence="4" id="KW-1185">Reference proteome</keyword>
<organism evidence="3 4">
    <name type="scientific">Aquariibacter albus</name>
    <dbReference type="NCBI Taxonomy" id="2759899"/>
    <lineage>
        <taxon>Bacteria</taxon>
        <taxon>Pseudomonadati</taxon>
        <taxon>Pseudomonadota</taxon>
        <taxon>Betaproteobacteria</taxon>
        <taxon>Burkholderiales</taxon>
        <taxon>Sphaerotilaceae</taxon>
        <taxon>Aquariibacter</taxon>
    </lineage>
</organism>
<dbReference type="InterPro" id="IPR049179">
    <property type="entry name" value="T2SSK_SAM-like_2nd"/>
</dbReference>
<dbReference type="InterPro" id="IPR005628">
    <property type="entry name" value="GspK"/>
</dbReference>
<evidence type="ECO:0000313" key="4">
    <source>
        <dbReference type="Proteomes" id="UP000586093"/>
    </source>
</evidence>
<proteinExistence type="inferred from homology"/>
<dbReference type="SUPFAM" id="SSF47781">
    <property type="entry name" value="RuvA domain 2-like"/>
    <property type="match status" value="1"/>
</dbReference>
<name>A0A839HT61_9BURK</name>
<dbReference type="PANTHER" id="PTHR38831">
    <property type="entry name" value="TYPE II SECRETION SYSTEM PROTEIN K"/>
    <property type="match status" value="1"/>
</dbReference>
<dbReference type="GO" id="GO:0009306">
    <property type="term" value="P:protein secretion"/>
    <property type="evidence" value="ECO:0007669"/>
    <property type="project" value="InterPro"/>
</dbReference>
<sequence>MPRHALASPRRTRGVALLTAMLLVALIASLAAGVVWQQWQAVQVESAERARAQSQWILGGATDYARLILREDARNGGYDALSEPWATPLAEARLSSFLATDPDRRADQGPEAFLSGEIRDLQSRYNLLNVVAATPEVRNREARTLARVLAAAGLAPGLATQLSQTMRLAVPSMSIASDAAAGEALADRPLRPARLRDLRWMGLDEAALRALEPLLTLLPVTTPLNLNTAPREVLAAVLDVDSSTAERLVQARARKPLANLSEARSLLPATVELDADRLAVASSWFEVRGRLRLEERIVEEHAVLERRGVDVLTVFRERRAAFAP</sequence>
<dbReference type="InterPro" id="IPR010994">
    <property type="entry name" value="RuvA_2-like"/>
</dbReference>
<keyword evidence="1" id="KW-0813">Transport</keyword>
<dbReference type="Gene3D" id="3.30.1300.30">
    <property type="entry name" value="GSPII I/J protein-like"/>
    <property type="match status" value="1"/>
</dbReference>
<dbReference type="SUPFAM" id="SSF54523">
    <property type="entry name" value="Pili subunits"/>
    <property type="match status" value="1"/>
</dbReference>
<gene>
    <name evidence="3" type="primary">gspK</name>
    <name evidence="3" type="ORF">H4F90_11430</name>
</gene>
<comment type="similarity">
    <text evidence="1">Belongs to the GSP K family.</text>
</comment>
<reference evidence="3 4" key="1">
    <citation type="submission" date="2020-08" db="EMBL/GenBank/DDBJ databases">
        <title>Aquariorum lacteus gen. nov., sp. nov., a new member of the family Comamonadaceae, isolated from freshwater aquarium.</title>
        <authorList>
            <person name="Chun S.-J."/>
        </authorList>
    </citation>
    <scope>NUCLEOTIDE SEQUENCE [LARGE SCALE GENOMIC DNA]</scope>
    <source>
        <strain evidence="3 4">SJAQ100</strain>
    </source>
</reference>
<dbReference type="PANTHER" id="PTHR38831:SF1">
    <property type="entry name" value="TYPE II SECRETION SYSTEM PROTEIN K-RELATED"/>
    <property type="match status" value="1"/>
</dbReference>
<comment type="subcellular location">
    <subcellularLocation>
        <location evidence="1">Cell inner membrane</location>
    </subcellularLocation>
</comment>
<evidence type="ECO:0000256" key="1">
    <source>
        <dbReference type="PIRNR" id="PIRNR002786"/>
    </source>
</evidence>
<keyword evidence="1" id="KW-1003">Cell membrane</keyword>
<dbReference type="GO" id="GO:0005886">
    <property type="term" value="C:plasma membrane"/>
    <property type="evidence" value="ECO:0007669"/>
    <property type="project" value="UniProtKB-SubCell"/>
</dbReference>
<evidence type="ECO:0000259" key="2">
    <source>
        <dbReference type="Pfam" id="PF03934"/>
    </source>
</evidence>
<dbReference type="RefSeq" id="WP_182664681.1">
    <property type="nucleotide sequence ID" value="NZ_JACIVI010000004.1"/>
</dbReference>
<feature type="domain" description="T2SS protein K second SAM-like" evidence="2">
    <location>
        <begin position="224"/>
        <end position="269"/>
    </location>
</feature>
<dbReference type="PIRSF" id="PIRSF002786">
    <property type="entry name" value="XcpX"/>
    <property type="match status" value="1"/>
</dbReference>
<dbReference type="InterPro" id="IPR045584">
    <property type="entry name" value="Pilin-like"/>
</dbReference>
<dbReference type="EMBL" id="JACIVI010000004">
    <property type="protein sequence ID" value="MBB1162589.1"/>
    <property type="molecule type" value="Genomic_DNA"/>
</dbReference>
<comment type="caution">
    <text evidence="3">The sequence shown here is derived from an EMBL/GenBank/DDBJ whole genome shotgun (WGS) entry which is preliminary data.</text>
</comment>
<keyword evidence="1" id="KW-0472">Membrane</keyword>
<evidence type="ECO:0000313" key="3">
    <source>
        <dbReference type="EMBL" id="MBB1162589.1"/>
    </source>
</evidence>
<dbReference type="AlphaFoldDB" id="A0A839HT61"/>
<keyword evidence="1" id="KW-0997">Cell inner membrane</keyword>
<dbReference type="Pfam" id="PF03934">
    <property type="entry name" value="T2SSK"/>
    <property type="match status" value="1"/>
</dbReference>
<accession>A0A839HT61</accession>